<evidence type="ECO:0000256" key="1">
    <source>
        <dbReference type="SAM" id="Phobius"/>
    </source>
</evidence>
<name>A0A1G8GJM3_9BACI</name>
<keyword evidence="1" id="KW-1133">Transmembrane helix</keyword>
<dbReference type="AlphaFoldDB" id="A0A1G8GJM3"/>
<dbReference type="EMBL" id="FNDK01000016">
    <property type="protein sequence ID" value="SDH94598.1"/>
    <property type="molecule type" value="Genomic_DNA"/>
</dbReference>
<keyword evidence="1" id="KW-0472">Membrane</keyword>
<keyword evidence="1" id="KW-0812">Transmembrane</keyword>
<dbReference type="RefSeq" id="WP_091274434.1">
    <property type="nucleotide sequence ID" value="NZ_FNDK01000016.1"/>
</dbReference>
<proteinExistence type="predicted"/>
<evidence type="ECO:0000313" key="3">
    <source>
        <dbReference type="Proteomes" id="UP000199163"/>
    </source>
</evidence>
<accession>A0A1G8GJM3</accession>
<protein>
    <submittedName>
        <fullName evidence="2">Uncharacterized protein</fullName>
    </submittedName>
</protein>
<evidence type="ECO:0000313" key="2">
    <source>
        <dbReference type="EMBL" id="SDH94598.1"/>
    </source>
</evidence>
<sequence>MNYQAPGTKQLYRADPNMVHQLTSLRNHLQNICRQHINQKVRVQTIDGHVYEGTIVNCEGGILYLRVEDSDRVYGPDPLILTLVLYELLIITLLILY</sequence>
<gene>
    <name evidence="2" type="ORF">SAMN05192534_11613</name>
</gene>
<dbReference type="OrthoDB" id="2666278at2"/>
<keyword evidence="3" id="KW-1185">Reference proteome</keyword>
<dbReference type="Proteomes" id="UP000199163">
    <property type="component" value="Unassembled WGS sequence"/>
</dbReference>
<feature type="transmembrane region" description="Helical" evidence="1">
    <location>
        <begin position="79"/>
        <end position="96"/>
    </location>
</feature>
<organism evidence="2 3">
    <name type="scientific">Alteribacillus persepolensis</name>
    <dbReference type="NCBI Taxonomy" id="568899"/>
    <lineage>
        <taxon>Bacteria</taxon>
        <taxon>Bacillati</taxon>
        <taxon>Bacillota</taxon>
        <taxon>Bacilli</taxon>
        <taxon>Bacillales</taxon>
        <taxon>Bacillaceae</taxon>
        <taxon>Alteribacillus</taxon>
    </lineage>
</organism>
<reference evidence="2 3" key="1">
    <citation type="submission" date="2016-10" db="EMBL/GenBank/DDBJ databases">
        <authorList>
            <person name="de Groot N.N."/>
        </authorList>
    </citation>
    <scope>NUCLEOTIDE SEQUENCE [LARGE SCALE GENOMIC DNA]</scope>
    <source>
        <strain evidence="2 3">DSM 21632</strain>
    </source>
</reference>